<organism evidence="6 7">
    <name type="scientific">Bordetella genomosp. 4</name>
    <dbReference type="NCBI Taxonomy" id="463044"/>
    <lineage>
        <taxon>Bacteria</taxon>
        <taxon>Pseudomonadati</taxon>
        <taxon>Pseudomonadota</taxon>
        <taxon>Betaproteobacteria</taxon>
        <taxon>Burkholderiales</taxon>
        <taxon>Alcaligenaceae</taxon>
        <taxon>Bordetella</taxon>
    </lineage>
</organism>
<dbReference type="GO" id="GO:0005829">
    <property type="term" value="C:cytosol"/>
    <property type="evidence" value="ECO:0007669"/>
    <property type="project" value="TreeGrafter"/>
</dbReference>
<dbReference type="EMBL" id="NEVQ01000008">
    <property type="protein sequence ID" value="OZI59175.1"/>
    <property type="molecule type" value="Genomic_DNA"/>
</dbReference>
<dbReference type="InterPro" id="IPR000847">
    <property type="entry name" value="LysR_HTH_N"/>
</dbReference>
<dbReference type="InterPro" id="IPR050950">
    <property type="entry name" value="HTH-type_LysR_regulators"/>
</dbReference>
<dbReference type="Gene3D" id="3.40.190.10">
    <property type="entry name" value="Periplasmic binding protein-like II"/>
    <property type="match status" value="2"/>
</dbReference>
<keyword evidence="4" id="KW-0804">Transcription</keyword>
<name>A0A261UC51_9BORD</name>
<dbReference type="CDD" id="cd05466">
    <property type="entry name" value="PBP2_LTTR_substrate"/>
    <property type="match status" value="1"/>
</dbReference>
<proteinExistence type="inferred from homology"/>
<dbReference type="PRINTS" id="PR00039">
    <property type="entry name" value="HTHLYSR"/>
</dbReference>
<dbReference type="RefSeq" id="WP_094837419.1">
    <property type="nucleotide sequence ID" value="NZ_NEVQ01000008.1"/>
</dbReference>
<dbReference type="Gene3D" id="1.10.10.10">
    <property type="entry name" value="Winged helix-like DNA-binding domain superfamily/Winged helix DNA-binding domain"/>
    <property type="match status" value="1"/>
</dbReference>
<sequence>MEIYQIRAFVTVARLGNLTKAADALSLTQPAVTAQIKALEQSLGVALFERSAGRLTLAKAGEVLLPTAESLLVLGAQFKAEAQQLQGSLHGAVDLGVPSEQPDFLRLGELASAVREQLPLIELKTLTLPTSVLHEHISTGRLHAALTIAANPPRAVHWMPLRSVRYRIALPVPLANALKRGGWREVAQLPWLDGPAGSHTHLLLRDMFERHGLAPRVVMQHDDQANLDALVRAGAGCALLREETALAGAAGGEFIVWGQARADATLGFMMPHERASEPVLVALSSLMQKIWKSRRLPMEPEVTAEQTTNRVTL</sequence>
<dbReference type="Proteomes" id="UP000216885">
    <property type="component" value="Unassembled WGS sequence"/>
</dbReference>
<evidence type="ECO:0000256" key="4">
    <source>
        <dbReference type="ARBA" id="ARBA00023163"/>
    </source>
</evidence>
<evidence type="ECO:0000259" key="5">
    <source>
        <dbReference type="PROSITE" id="PS50931"/>
    </source>
</evidence>
<dbReference type="Pfam" id="PF03466">
    <property type="entry name" value="LysR_substrate"/>
    <property type="match status" value="1"/>
</dbReference>
<dbReference type="InterPro" id="IPR036388">
    <property type="entry name" value="WH-like_DNA-bd_sf"/>
</dbReference>
<dbReference type="SUPFAM" id="SSF46785">
    <property type="entry name" value="Winged helix' DNA-binding domain"/>
    <property type="match status" value="1"/>
</dbReference>
<evidence type="ECO:0000313" key="6">
    <source>
        <dbReference type="EMBL" id="OZI59175.1"/>
    </source>
</evidence>
<dbReference type="GO" id="GO:0003677">
    <property type="term" value="F:DNA binding"/>
    <property type="evidence" value="ECO:0007669"/>
    <property type="project" value="UniProtKB-KW"/>
</dbReference>
<dbReference type="PROSITE" id="PS50931">
    <property type="entry name" value="HTH_LYSR"/>
    <property type="match status" value="1"/>
</dbReference>
<gene>
    <name evidence="6" type="ORF">CAL20_06025</name>
</gene>
<comment type="similarity">
    <text evidence="1">Belongs to the LysR transcriptional regulatory family.</text>
</comment>
<dbReference type="SUPFAM" id="SSF53850">
    <property type="entry name" value="Periplasmic binding protein-like II"/>
    <property type="match status" value="1"/>
</dbReference>
<dbReference type="InterPro" id="IPR005119">
    <property type="entry name" value="LysR_subst-bd"/>
</dbReference>
<dbReference type="AlphaFoldDB" id="A0A261UC51"/>
<evidence type="ECO:0000256" key="2">
    <source>
        <dbReference type="ARBA" id="ARBA00023015"/>
    </source>
</evidence>
<reference evidence="6 7" key="1">
    <citation type="submission" date="2017-05" db="EMBL/GenBank/DDBJ databases">
        <title>Complete and WGS of Bordetella genogroups.</title>
        <authorList>
            <person name="Spilker T."/>
            <person name="LiPuma J."/>
        </authorList>
    </citation>
    <scope>NUCLEOTIDE SEQUENCE [LARGE SCALE GENOMIC DNA]</scope>
    <source>
        <strain evidence="6 7">AU9919</strain>
    </source>
</reference>
<evidence type="ECO:0000256" key="1">
    <source>
        <dbReference type="ARBA" id="ARBA00009437"/>
    </source>
</evidence>
<keyword evidence="3" id="KW-0238">DNA-binding</keyword>
<dbReference type="Pfam" id="PF00126">
    <property type="entry name" value="HTH_1"/>
    <property type="match status" value="1"/>
</dbReference>
<evidence type="ECO:0000313" key="7">
    <source>
        <dbReference type="Proteomes" id="UP000216885"/>
    </source>
</evidence>
<dbReference type="PANTHER" id="PTHR30419">
    <property type="entry name" value="HTH-TYPE TRANSCRIPTIONAL REGULATOR YBHD"/>
    <property type="match status" value="1"/>
</dbReference>
<dbReference type="FunFam" id="1.10.10.10:FF:000001">
    <property type="entry name" value="LysR family transcriptional regulator"/>
    <property type="match status" value="1"/>
</dbReference>
<keyword evidence="7" id="KW-1185">Reference proteome</keyword>
<feature type="domain" description="HTH lysR-type" evidence="5">
    <location>
        <begin position="1"/>
        <end position="58"/>
    </location>
</feature>
<protein>
    <submittedName>
        <fullName evidence="6">LysR family transcriptional regulator</fullName>
    </submittedName>
</protein>
<comment type="caution">
    <text evidence="6">The sequence shown here is derived from an EMBL/GenBank/DDBJ whole genome shotgun (WGS) entry which is preliminary data.</text>
</comment>
<accession>A0A261UC51</accession>
<keyword evidence="2" id="KW-0805">Transcription regulation</keyword>
<dbReference type="InterPro" id="IPR036390">
    <property type="entry name" value="WH_DNA-bd_sf"/>
</dbReference>
<evidence type="ECO:0000256" key="3">
    <source>
        <dbReference type="ARBA" id="ARBA00023125"/>
    </source>
</evidence>
<dbReference type="GO" id="GO:0003700">
    <property type="term" value="F:DNA-binding transcription factor activity"/>
    <property type="evidence" value="ECO:0007669"/>
    <property type="project" value="InterPro"/>
</dbReference>